<dbReference type="SMART" id="SM00028">
    <property type="entry name" value="TPR"/>
    <property type="match status" value="2"/>
</dbReference>
<dbReference type="InterPro" id="IPR011990">
    <property type="entry name" value="TPR-like_helical_dom_sf"/>
</dbReference>
<proteinExistence type="predicted"/>
<organism evidence="1 2">
    <name type="scientific">Halanaerobium salsuginis</name>
    <dbReference type="NCBI Taxonomy" id="29563"/>
    <lineage>
        <taxon>Bacteria</taxon>
        <taxon>Bacillati</taxon>
        <taxon>Bacillota</taxon>
        <taxon>Clostridia</taxon>
        <taxon>Halanaerobiales</taxon>
        <taxon>Halanaerobiaceae</taxon>
        <taxon>Halanaerobium</taxon>
    </lineage>
</organism>
<dbReference type="AlphaFoldDB" id="A0A1I4F2P4"/>
<evidence type="ECO:0000313" key="2">
    <source>
        <dbReference type="Proteomes" id="UP000199006"/>
    </source>
</evidence>
<dbReference type="EMBL" id="FOTI01000002">
    <property type="protein sequence ID" value="SFL12255.1"/>
    <property type="molecule type" value="Genomic_DNA"/>
</dbReference>
<keyword evidence="2" id="KW-1185">Reference proteome</keyword>
<dbReference type="SUPFAM" id="SSF48452">
    <property type="entry name" value="TPR-like"/>
    <property type="match status" value="1"/>
</dbReference>
<dbReference type="RefSeq" id="WP_089858287.1">
    <property type="nucleotide sequence ID" value="NZ_FOTI01000002.1"/>
</dbReference>
<dbReference type="Pfam" id="PF14559">
    <property type="entry name" value="TPR_19"/>
    <property type="match status" value="1"/>
</dbReference>
<dbReference type="Gene3D" id="1.25.40.10">
    <property type="entry name" value="Tetratricopeptide repeat domain"/>
    <property type="match status" value="1"/>
</dbReference>
<accession>A0A1I4F2P4</accession>
<dbReference type="STRING" id="29563.SAMN02983006_00208"/>
<dbReference type="Proteomes" id="UP000199006">
    <property type="component" value="Unassembled WGS sequence"/>
</dbReference>
<gene>
    <name evidence="1" type="ORF">SAMN02983006_00208</name>
</gene>
<dbReference type="InterPro" id="IPR019734">
    <property type="entry name" value="TPR_rpt"/>
</dbReference>
<sequence>MLRKTKLILIITIFFVVSLTINVGAESNYNWDNLIKTVNYQLQENKDDILLNYSLAVAYANTGEIKKAYDIIDNFGSSVSRHEFNAAVFSYLADWYNYQQSDNLFYLNCAAFQAVINKKYAEAVNIFEYALKLDQNNYWLINNLAAALLELDRYDLALDYANQALVMAENEYSHLIKGVAYYKKGDYIRALVEAASARKLFKALADEEYQDFTQ</sequence>
<evidence type="ECO:0000313" key="1">
    <source>
        <dbReference type="EMBL" id="SFL12255.1"/>
    </source>
</evidence>
<protein>
    <submittedName>
        <fullName evidence="1">TPR repeat-containing protein</fullName>
    </submittedName>
</protein>
<reference evidence="1 2" key="1">
    <citation type="submission" date="2016-10" db="EMBL/GenBank/DDBJ databases">
        <authorList>
            <person name="de Groot N.N."/>
        </authorList>
    </citation>
    <scope>NUCLEOTIDE SEQUENCE [LARGE SCALE GENOMIC DNA]</scope>
    <source>
        <strain evidence="1 2">ATCC 51327</strain>
    </source>
</reference>
<dbReference type="OrthoDB" id="2111427at2"/>
<name>A0A1I4F2P4_9FIRM</name>